<sequence>MAENEHVERAVESGALVEALVERDAAAREACAEQDLRQQRARELVAVLDAVKSRAQRERERRAWRAARAVECMCQDVEQDVLGQLARDPRMPQAINYRQRYRAFLRMEDRDQLFGRLEQTLDLADRILNLAPKLDVDAAFREAAGTIAARIALRAGEAPVPLMEEALGAAEGAAVSGGVPTEGGGASDLDRLLDRAFAAVPITEDGAVGLLVSESEFEDEKRSLGDELDGAVAAEEARNAQQVAGASIDLSGLPSFNGSTTLEFEYSPDELSALSALVRISFETFKRVVQDHGLFAAFAADGAFGGCSYDPWWSMGWLDDWRADLLSGLGGEEPDGRDIPVTFEEDEGGDAPARAIERMKEFNAKPFYGMLDDNFAFHTEAFWYGFRKLMEYINGLCKVNTGDFCEYLEDLNAFVAGGAEQLGLRMSDRQLAEWCGALQDAS</sequence>
<protein>
    <submittedName>
        <fullName evidence="1">Uncharacterized protein</fullName>
    </submittedName>
</protein>
<dbReference type="Proteomes" id="UP001349994">
    <property type="component" value="Unassembled WGS sequence"/>
</dbReference>
<accession>A0ABU6IGK1</accession>
<dbReference type="EMBL" id="JAYMFF010000006">
    <property type="protein sequence ID" value="MEC4175555.1"/>
    <property type="molecule type" value="Genomic_DNA"/>
</dbReference>
<keyword evidence="2" id="KW-1185">Reference proteome</keyword>
<name>A0ABU6IGK1_9ACTN</name>
<comment type="caution">
    <text evidence="1">The sequence shown here is derived from an EMBL/GenBank/DDBJ whole genome shotgun (WGS) entry which is preliminary data.</text>
</comment>
<reference evidence="1 2" key="1">
    <citation type="submission" date="2024-01" db="EMBL/GenBank/DDBJ databases">
        <title>novel species in genus Adlercreutzia.</title>
        <authorList>
            <person name="Liu X."/>
        </authorList>
    </citation>
    <scope>NUCLEOTIDE SEQUENCE [LARGE SCALE GENOMIC DNA]</scope>
    <source>
        <strain evidence="1 2">R7</strain>
    </source>
</reference>
<proteinExistence type="predicted"/>
<dbReference type="RefSeq" id="WP_338209389.1">
    <property type="nucleotide sequence ID" value="NZ_JAYMFF010000006.1"/>
</dbReference>
<gene>
    <name evidence="1" type="ORF">VIN30_03730</name>
</gene>
<evidence type="ECO:0000313" key="2">
    <source>
        <dbReference type="Proteomes" id="UP001349994"/>
    </source>
</evidence>
<evidence type="ECO:0000313" key="1">
    <source>
        <dbReference type="EMBL" id="MEC4175555.1"/>
    </source>
</evidence>
<organism evidence="1 2">
    <name type="scientific">Adlercreutzia wanghongyangiae</name>
    <dbReference type="NCBI Taxonomy" id="3111451"/>
    <lineage>
        <taxon>Bacteria</taxon>
        <taxon>Bacillati</taxon>
        <taxon>Actinomycetota</taxon>
        <taxon>Coriobacteriia</taxon>
        <taxon>Eggerthellales</taxon>
        <taxon>Eggerthellaceae</taxon>
        <taxon>Adlercreutzia</taxon>
    </lineage>
</organism>